<evidence type="ECO:0000256" key="4">
    <source>
        <dbReference type="ARBA" id="ARBA00022692"/>
    </source>
</evidence>
<evidence type="ECO:0000256" key="3">
    <source>
        <dbReference type="ARBA" id="ARBA00022475"/>
    </source>
</evidence>
<proteinExistence type="inferred from homology"/>
<evidence type="ECO:0000256" key="1">
    <source>
        <dbReference type="ARBA" id="ARBA00004651"/>
    </source>
</evidence>
<dbReference type="PANTHER" id="PTHR30086">
    <property type="entry name" value="ARGININE EXPORTER PROTEIN ARGO"/>
    <property type="match status" value="1"/>
</dbReference>
<evidence type="ECO:0000256" key="7">
    <source>
        <dbReference type="SAM" id="Phobius"/>
    </source>
</evidence>
<protein>
    <submittedName>
        <fullName evidence="8">LysE family translocator</fullName>
    </submittedName>
</protein>
<dbReference type="EMBL" id="JBHUII010000007">
    <property type="protein sequence ID" value="MFD2206821.1"/>
    <property type="molecule type" value="Genomic_DNA"/>
</dbReference>
<comment type="subcellular location">
    <subcellularLocation>
        <location evidence="1">Cell membrane</location>
        <topology evidence="1">Multi-pass membrane protein</topology>
    </subcellularLocation>
</comment>
<keyword evidence="3" id="KW-1003">Cell membrane</keyword>
<keyword evidence="9" id="KW-1185">Reference proteome</keyword>
<evidence type="ECO:0000313" key="8">
    <source>
        <dbReference type="EMBL" id="MFD2206821.1"/>
    </source>
</evidence>
<feature type="transmembrane region" description="Helical" evidence="7">
    <location>
        <begin position="112"/>
        <end position="138"/>
    </location>
</feature>
<comment type="caution">
    <text evidence="8">The sequence shown here is derived from an EMBL/GenBank/DDBJ whole genome shotgun (WGS) entry which is preliminary data.</text>
</comment>
<feature type="transmembrane region" description="Helical" evidence="7">
    <location>
        <begin position="40"/>
        <end position="63"/>
    </location>
</feature>
<keyword evidence="4 7" id="KW-0812">Transmembrane</keyword>
<dbReference type="InterPro" id="IPR001123">
    <property type="entry name" value="LeuE-type"/>
</dbReference>
<reference evidence="9" key="1">
    <citation type="journal article" date="2019" name="Int. J. Syst. Evol. Microbiol.">
        <title>The Global Catalogue of Microorganisms (GCM) 10K type strain sequencing project: providing services to taxonomists for standard genome sequencing and annotation.</title>
        <authorList>
            <consortium name="The Broad Institute Genomics Platform"/>
            <consortium name="The Broad Institute Genome Sequencing Center for Infectious Disease"/>
            <person name="Wu L."/>
            <person name="Ma J."/>
        </authorList>
    </citation>
    <scope>NUCLEOTIDE SEQUENCE [LARGE SCALE GENOMIC DNA]</scope>
    <source>
        <strain evidence="9">CGMCC 4.7192</strain>
    </source>
</reference>
<gene>
    <name evidence="8" type="ORF">ACFSKO_14410</name>
</gene>
<evidence type="ECO:0000313" key="9">
    <source>
        <dbReference type="Proteomes" id="UP001597294"/>
    </source>
</evidence>
<accession>A0ABW5BPQ0</accession>
<comment type="similarity">
    <text evidence="2">Belongs to the Rht family.</text>
</comment>
<dbReference type="Pfam" id="PF01810">
    <property type="entry name" value="LysE"/>
    <property type="match status" value="1"/>
</dbReference>
<keyword evidence="6 7" id="KW-0472">Membrane</keyword>
<feature type="transmembrane region" description="Helical" evidence="7">
    <location>
        <begin position="69"/>
        <end position="91"/>
    </location>
</feature>
<dbReference type="RefSeq" id="WP_380252833.1">
    <property type="nucleotide sequence ID" value="NZ_JBHUII010000007.1"/>
</dbReference>
<keyword evidence="5 7" id="KW-1133">Transmembrane helix</keyword>
<feature type="transmembrane region" description="Helical" evidence="7">
    <location>
        <begin position="6"/>
        <end position="28"/>
    </location>
</feature>
<organism evidence="8 9">
    <name type="scientific">Kiloniella antarctica</name>
    <dbReference type="NCBI Taxonomy" id="1550907"/>
    <lineage>
        <taxon>Bacteria</taxon>
        <taxon>Pseudomonadati</taxon>
        <taxon>Pseudomonadota</taxon>
        <taxon>Alphaproteobacteria</taxon>
        <taxon>Rhodospirillales</taxon>
        <taxon>Kiloniellaceae</taxon>
        <taxon>Kiloniella</taxon>
    </lineage>
</organism>
<evidence type="ECO:0000256" key="6">
    <source>
        <dbReference type="ARBA" id="ARBA00023136"/>
    </source>
</evidence>
<evidence type="ECO:0000256" key="2">
    <source>
        <dbReference type="ARBA" id="ARBA00007928"/>
    </source>
</evidence>
<dbReference type="Proteomes" id="UP001597294">
    <property type="component" value="Unassembled WGS sequence"/>
</dbReference>
<name>A0ABW5BPQ0_9PROT</name>
<dbReference type="PANTHER" id="PTHR30086:SF14">
    <property type="entry name" value="HOMOSERINE_HOMOSERINE LACTONE EFFLUX PROTEIN"/>
    <property type="match status" value="1"/>
</dbReference>
<dbReference type="PIRSF" id="PIRSF006324">
    <property type="entry name" value="LeuE"/>
    <property type="match status" value="1"/>
</dbReference>
<sequence>MPIETWLLFVAISFVPAISPGPAVFLALSNTIKYGGKATIWSAAGNAIGLMIIGLASAVGLGALMATSAMAFTVLKFIGAGYLIWLGIKTWRDKSTMVQNNGSDSAPKKYKLFSTALFVSVTNPKAIVVILALFPPFISPEGNALLQATVLSITYAALCFLNHLVIALMGGRLRNFMSDIRRIRIVRRVLGATFVGFGALLASAQR</sequence>
<feature type="transmembrane region" description="Helical" evidence="7">
    <location>
        <begin position="144"/>
        <end position="165"/>
    </location>
</feature>
<feature type="transmembrane region" description="Helical" evidence="7">
    <location>
        <begin position="185"/>
        <end position="204"/>
    </location>
</feature>
<evidence type="ECO:0000256" key="5">
    <source>
        <dbReference type="ARBA" id="ARBA00022989"/>
    </source>
</evidence>